<keyword evidence="2" id="KW-1133">Transmembrane helix</keyword>
<dbReference type="EMBL" id="KN817538">
    <property type="protein sequence ID" value="KJA24308.1"/>
    <property type="molecule type" value="Genomic_DNA"/>
</dbReference>
<reference evidence="4" key="1">
    <citation type="submission" date="2014-04" db="EMBL/GenBank/DDBJ databases">
        <title>Evolutionary Origins and Diversification of the Mycorrhizal Mutualists.</title>
        <authorList>
            <consortium name="DOE Joint Genome Institute"/>
            <consortium name="Mycorrhizal Genomics Consortium"/>
            <person name="Kohler A."/>
            <person name="Kuo A."/>
            <person name="Nagy L.G."/>
            <person name="Floudas D."/>
            <person name="Copeland A."/>
            <person name="Barry K.W."/>
            <person name="Cichocki N."/>
            <person name="Veneault-Fourrey C."/>
            <person name="LaButti K."/>
            <person name="Lindquist E.A."/>
            <person name="Lipzen A."/>
            <person name="Lundell T."/>
            <person name="Morin E."/>
            <person name="Murat C."/>
            <person name="Riley R."/>
            <person name="Ohm R."/>
            <person name="Sun H."/>
            <person name="Tunlid A."/>
            <person name="Henrissat B."/>
            <person name="Grigoriev I.V."/>
            <person name="Hibbett D.S."/>
            <person name="Martin F."/>
        </authorList>
    </citation>
    <scope>NUCLEOTIDE SEQUENCE [LARGE SCALE GENOMIC DNA]</scope>
    <source>
        <strain evidence="4">FD-334 SS-4</strain>
    </source>
</reference>
<accession>A0A0D2MKP3</accession>
<keyword evidence="2" id="KW-0812">Transmembrane</keyword>
<feature type="compositionally biased region" description="Basic and acidic residues" evidence="1">
    <location>
        <begin position="131"/>
        <end position="141"/>
    </location>
</feature>
<evidence type="ECO:0000313" key="3">
    <source>
        <dbReference type="EMBL" id="KJA24308.1"/>
    </source>
</evidence>
<feature type="region of interest" description="Disordered" evidence="1">
    <location>
        <begin position="365"/>
        <end position="390"/>
    </location>
</feature>
<gene>
    <name evidence="3" type="ORF">HYPSUDRAFT_200798</name>
</gene>
<evidence type="ECO:0000313" key="4">
    <source>
        <dbReference type="Proteomes" id="UP000054270"/>
    </source>
</evidence>
<organism evidence="3 4">
    <name type="scientific">Hypholoma sublateritium (strain FD-334 SS-4)</name>
    <dbReference type="NCBI Taxonomy" id="945553"/>
    <lineage>
        <taxon>Eukaryota</taxon>
        <taxon>Fungi</taxon>
        <taxon>Dikarya</taxon>
        <taxon>Basidiomycota</taxon>
        <taxon>Agaricomycotina</taxon>
        <taxon>Agaricomycetes</taxon>
        <taxon>Agaricomycetidae</taxon>
        <taxon>Agaricales</taxon>
        <taxon>Agaricineae</taxon>
        <taxon>Strophariaceae</taxon>
        <taxon>Hypholoma</taxon>
    </lineage>
</organism>
<name>A0A0D2MKP3_HYPSF</name>
<feature type="region of interest" description="Disordered" evidence="1">
    <location>
        <begin position="126"/>
        <end position="148"/>
    </location>
</feature>
<protein>
    <submittedName>
        <fullName evidence="3">Uncharacterized protein</fullName>
    </submittedName>
</protein>
<feature type="region of interest" description="Disordered" evidence="1">
    <location>
        <begin position="465"/>
        <end position="488"/>
    </location>
</feature>
<evidence type="ECO:0000256" key="1">
    <source>
        <dbReference type="SAM" id="MobiDB-lite"/>
    </source>
</evidence>
<proteinExistence type="predicted"/>
<sequence>MLKLKVVTPTARPGTDAAARRWRPPAPNDSTQRTCQYRTRVFVGDRTSDPIYKYARMSTLRGEPRLIDQYLCTYLNADAILASVGVARGGAAETRGRAPLLCATLHRRRDAARVSIDMSRCPGTYAAPPRRPCEHAHDANPRRQQPLSRTYMPSHSYLYGAPSLRNPAPSSDPAPCICSDADRQNSAPQATRRIAYFRGSGAGPHRDAGLALAAAGGPPDVHSGGGGGAPFALSELPDTAAIITEPIMHARLQRTYKPIWQRRRRAAGTASAVPHRAGLDRTAAWARRTYATQISPHPRAARTRRQRALSIYPSAVCALLLFAFLSPAGVPSGRRRPAPHAMGARAQGARDALANVRWLGEHTPARRGQFPATPHHPTTHPPTAARSSSGACARTHARPLARPLGSRASRIAIASHRRRFAFLSVCVRSCACVPVARRAPLGAAQATRRHPARVPCARTFHAAAARAPHDPAPWERSQAQRRGLQSAARATLRGRPWRLGRVRRRALLPEAVRRARRRVSIRVSACVLATSDQQNVSGG</sequence>
<keyword evidence="4" id="KW-1185">Reference proteome</keyword>
<feature type="compositionally biased region" description="Low complexity" evidence="1">
    <location>
        <begin position="371"/>
        <end position="385"/>
    </location>
</feature>
<evidence type="ECO:0000256" key="2">
    <source>
        <dbReference type="SAM" id="Phobius"/>
    </source>
</evidence>
<feature type="transmembrane region" description="Helical" evidence="2">
    <location>
        <begin position="309"/>
        <end position="330"/>
    </location>
</feature>
<dbReference type="AlphaFoldDB" id="A0A0D2MKP3"/>
<dbReference type="Proteomes" id="UP000054270">
    <property type="component" value="Unassembled WGS sequence"/>
</dbReference>
<keyword evidence="2" id="KW-0472">Membrane</keyword>
<feature type="region of interest" description="Disordered" evidence="1">
    <location>
        <begin position="1"/>
        <end position="32"/>
    </location>
</feature>